<reference evidence="1" key="1">
    <citation type="submission" date="2022-04" db="EMBL/GenBank/DDBJ databases">
        <title>Carnegiea gigantea Genome sequencing and assembly v2.</title>
        <authorList>
            <person name="Copetti D."/>
            <person name="Sanderson M.J."/>
            <person name="Burquez A."/>
            <person name="Wojciechowski M.F."/>
        </authorList>
    </citation>
    <scope>NUCLEOTIDE SEQUENCE</scope>
    <source>
        <strain evidence="1">SGP5-SGP5p</strain>
        <tissue evidence="1">Aerial part</tissue>
    </source>
</reference>
<dbReference type="AlphaFoldDB" id="A0A9Q1KSS8"/>
<evidence type="ECO:0008006" key="3">
    <source>
        <dbReference type="Google" id="ProtNLM"/>
    </source>
</evidence>
<keyword evidence="2" id="KW-1185">Reference proteome</keyword>
<dbReference type="InterPro" id="IPR051304">
    <property type="entry name" value="SCF_F-box_domain"/>
</dbReference>
<dbReference type="EMBL" id="JAKOGI010000025">
    <property type="protein sequence ID" value="KAJ8449044.1"/>
    <property type="molecule type" value="Genomic_DNA"/>
</dbReference>
<organism evidence="1 2">
    <name type="scientific">Carnegiea gigantea</name>
    <dbReference type="NCBI Taxonomy" id="171969"/>
    <lineage>
        <taxon>Eukaryota</taxon>
        <taxon>Viridiplantae</taxon>
        <taxon>Streptophyta</taxon>
        <taxon>Embryophyta</taxon>
        <taxon>Tracheophyta</taxon>
        <taxon>Spermatophyta</taxon>
        <taxon>Magnoliopsida</taxon>
        <taxon>eudicotyledons</taxon>
        <taxon>Gunneridae</taxon>
        <taxon>Pentapetalae</taxon>
        <taxon>Caryophyllales</taxon>
        <taxon>Cactineae</taxon>
        <taxon>Cactaceae</taxon>
        <taxon>Cactoideae</taxon>
        <taxon>Echinocereeae</taxon>
        <taxon>Carnegiea</taxon>
    </lineage>
</organism>
<comment type="caution">
    <text evidence="1">The sequence shown here is derived from an EMBL/GenBank/DDBJ whole genome shotgun (WGS) entry which is preliminary data.</text>
</comment>
<name>A0A9Q1KSS8_9CARY</name>
<dbReference type="Proteomes" id="UP001153076">
    <property type="component" value="Unassembled WGS sequence"/>
</dbReference>
<accession>A0A9Q1KSS8</accession>
<sequence>MPSSKLLLSPYIPPQKRYVTDPGLGFMGENGGPASQLIGAFPGDASLNAGHLRIRQDLHIFRSVCKKWGYSFLYLLRKPREPPNLCPLFPLEFPDVPGPSNDPLLDADPSDDNEPLYSGDLFSVIAYHFPLHLVANAVYLLKPPKNSDSLKPWIVNVEEFNMGSRVWGEVDEEGILSKDKVVVFSSPDAFSPLISDHCTALVLFSLGSCMARFSRDRDLGYLGPAVASKFHDIMNFDRCFYAIDRSGRLYAIHYDSIWPKGRKHYQTLRVNCAVNDQICSGCDGEKREPLVGASSDESFFEGASKELEIGVFYLRDGDTGLISAYPGYSEILWPPPTWLHLTPSPEGKLVLL</sequence>
<proteinExistence type="predicted"/>
<evidence type="ECO:0000313" key="1">
    <source>
        <dbReference type="EMBL" id="KAJ8449044.1"/>
    </source>
</evidence>
<gene>
    <name evidence="1" type="ORF">Cgig2_004099</name>
</gene>
<evidence type="ECO:0000313" key="2">
    <source>
        <dbReference type="Proteomes" id="UP001153076"/>
    </source>
</evidence>
<dbReference type="PANTHER" id="PTHR47123:SF6">
    <property type="entry name" value="F-BOX PROTEIN SKIP23-LIKE ISOFORM X1"/>
    <property type="match status" value="1"/>
</dbReference>
<dbReference type="PANTHER" id="PTHR47123">
    <property type="entry name" value="F-BOX PROTEIN SKIP23"/>
    <property type="match status" value="1"/>
</dbReference>
<protein>
    <recommendedName>
        <fullName evidence="3">DUF295 domain-containing protein</fullName>
    </recommendedName>
</protein>
<dbReference type="OrthoDB" id="638130at2759"/>